<keyword evidence="11" id="KW-0539">Nucleus</keyword>
<dbReference type="CDD" id="cd12415">
    <property type="entry name" value="RRM3_RBM28_like"/>
    <property type="match status" value="1"/>
</dbReference>
<evidence type="ECO:0000313" key="19">
    <source>
        <dbReference type="Ensembl" id="ENSSAUP00010059764.1"/>
    </source>
</evidence>
<feature type="compositionally biased region" description="Acidic residues" evidence="17">
    <location>
        <begin position="195"/>
        <end position="240"/>
    </location>
</feature>
<dbReference type="InterPro" id="IPR012677">
    <property type="entry name" value="Nucleotide-bd_a/b_plait_sf"/>
</dbReference>
<dbReference type="PROSITE" id="PS50102">
    <property type="entry name" value="RRM"/>
    <property type="match status" value="4"/>
</dbReference>
<feature type="domain" description="RRM" evidence="18">
    <location>
        <begin position="102"/>
        <end position="179"/>
    </location>
</feature>
<evidence type="ECO:0000256" key="1">
    <source>
        <dbReference type="ARBA" id="ARBA00004604"/>
    </source>
</evidence>
<dbReference type="SMART" id="SM00360">
    <property type="entry name" value="RRM"/>
    <property type="match status" value="4"/>
</dbReference>
<evidence type="ECO:0000256" key="6">
    <source>
        <dbReference type="ARBA" id="ARBA00022737"/>
    </source>
</evidence>
<evidence type="ECO:0000259" key="18">
    <source>
        <dbReference type="PROSITE" id="PS50102"/>
    </source>
</evidence>
<dbReference type="Pfam" id="PF00076">
    <property type="entry name" value="RRM_1"/>
    <property type="match status" value="3"/>
</dbReference>
<feature type="region of interest" description="Disordered" evidence="17">
    <location>
        <begin position="183"/>
        <end position="242"/>
    </location>
</feature>
<dbReference type="GO" id="GO:0006397">
    <property type="term" value="P:mRNA processing"/>
    <property type="evidence" value="ECO:0007669"/>
    <property type="project" value="UniProtKB-KW"/>
</dbReference>
<dbReference type="InterPro" id="IPR035979">
    <property type="entry name" value="RBD_domain_sf"/>
</dbReference>
<evidence type="ECO:0000256" key="8">
    <source>
        <dbReference type="ARBA" id="ARBA00022884"/>
    </source>
</evidence>
<name>A0A671Y893_SPAAU</name>
<dbReference type="PANTHER" id="PTHR48039">
    <property type="entry name" value="RNA-BINDING MOTIF PROTEIN 14B"/>
    <property type="match status" value="1"/>
</dbReference>
<keyword evidence="6" id="KW-0677">Repeat</keyword>
<reference evidence="19" key="2">
    <citation type="submission" date="2025-08" db="UniProtKB">
        <authorList>
            <consortium name="Ensembl"/>
        </authorList>
    </citation>
    <scope>IDENTIFICATION</scope>
</reference>
<reference evidence="19" key="1">
    <citation type="submission" date="2021-04" db="EMBL/GenBank/DDBJ databases">
        <authorList>
            <consortium name="Wellcome Sanger Institute Data Sharing"/>
        </authorList>
    </citation>
    <scope>NUCLEOTIDE SEQUENCE [LARGE SCALE GENOMIC DNA]</scope>
</reference>
<keyword evidence="9" id="KW-0007">Acetylation</keyword>
<dbReference type="FunFam" id="3.30.70.330:FF:000340">
    <property type="entry name" value="RNA-binding motif protein 28"/>
    <property type="match status" value="1"/>
</dbReference>
<dbReference type="GO" id="GO:0005730">
    <property type="term" value="C:nucleolus"/>
    <property type="evidence" value="ECO:0007669"/>
    <property type="project" value="UniProtKB-SubCell"/>
</dbReference>
<gene>
    <name evidence="19" type="primary">RBM28</name>
    <name evidence="19" type="synonym">rbm28</name>
</gene>
<feature type="compositionally biased region" description="Basic and acidic residues" evidence="17">
    <location>
        <begin position="604"/>
        <end position="614"/>
    </location>
</feature>
<keyword evidence="20" id="KW-1185">Reference proteome</keyword>
<keyword evidence="3" id="KW-0597">Phosphoprotein</keyword>
<dbReference type="FunFam" id="3.30.70.330:FF:000315">
    <property type="entry name" value="RNA-binding motif protein 28"/>
    <property type="match status" value="1"/>
</dbReference>
<dbReference type="GeneTree" id="ENSGT00550000074976"/>
<keyword evidence="10" id="KW-0508">mRNA splicing</keyword>
<evidence type="ECO:0000256" key="13">
    <source>
        <dbReference type="ARBA" id="ARBA00062033"/>
    </source>
</evidence>
<evidence type="ECO:0000256" key="10">
    <source>
        <dbReference type="ARBA" id="ARBA00023187"/>
    </source>
</evidence>
<keyword evidence="8 16" id="KW-0694">RNA-binding</keyword>
<dbReference type="GO" id="GO:0005681">
    <property type="term" value="C:spliceosomal complex"/>
    <property type="evidence" value="ECO:0007669"/>
    <property type="project" value="UniProtKB-KW"/>
</dbReference>
<dbReference type="Proteomes" id="UP000472265">
    <property type="component" value="Chromosome 8"/>
</dbReference>
<comment type="function">
    <text evidence="12">Nucleolar component of the spliceosomal ribonucleoprotein complexes.</text>
</comment>
<feature type="domain" description="RRM" evidence="18">
    <location>
        <begin position="4"/>
        <end position="80"/>
    </location>
</feature>
<evidence type="ECO:0000256" key="7">
    <source>
        <dbReference type="ARBA" id="ARBA00022843"/>
    </source>
</evidence>
<sequence>MSANTLFVQFLPATATNKQLEEVFSEIGPVKQCFVVREKGTETCRGFGYVTFSMVEDAQRALKEIKEYDGKKISLSVAKRKLKDNKKPAPKQKGLKKNLLKAKLIIRNLSFKCSEDDLKQVCAKFGEVLEVKIPLKPDGKMRGFAFVLFKTVYQAGTALKELNLKEIKGRQVAVDWAVPKDRYLSTQQPSSAEESQSDDEDESEEQDSEEEEEEEEEEGDGDDESVDEDEDEDEEEDEEDKAEKAGLFLIFWNLSFDTEEEGLEEVLLQYGELNYVKIVVNPDTEHSKGCAFAQFKTKEAAEKCMAAAEEDSESGGIRVDGRKLFVVAAVTREDAAKLKEDKTKVESGTRNLYLAREGLVRAGTKAAEGVPEADMIKRTRFEELKRTKLRDINVYVSKTRLCVHNLPKSVDDKKLRALCLEAVKDQKGVRITECRVMYDKKPVKGQVTGTSLGYGFVQFQDHEHALGTLRHLNNNPVIFGPHKRPIVEFSLEDLKKLKMKEERQLRNKVCISLCDGYIFYIQIMKGFLHEWKITTCAFPPQQQKKDERYSGFMTNPEVEHVDLEHGKKRRKVLAFPSHRGPKIRMRDKGKQKAPPPKQAKPGFNRKERQRRQMEKPTQTRNQVKIYSVFLFISLGRLHKTLCVLRSSYGNLNDIRNYKKISRHILAPKKPPV</sequence>
<comment type="subcellular location">
    <subcellularLocation>
        <location evidence="1">Nucleus</location>
        <location evidence="1">Nucleolus</location>
    </subcellularLocation>
</comment>
<dbReference type="GO" id="GO:0008380">
    <property type="term" value="P:RNA splicing"/>
    <property type="evidence" value="ECO:0007669"/>
    <property type="project" value="UniProtKB-KW"/>
</dbReference>
<dbReference type="SUPFAM" id="SSF54928">
    <property type="entry name" value="RNA-binding domain, RBD"/>
    <property type="match status" value="3"/>
</dbReference>
<evidence type="ECO:0000256" key="14">
    <source>
        <dbReference type="ARBA" id="ARBA00067877"/>
    </source>
</evidence>
<dbReference type="PANTHER" id="PTHR48039:SF5">
    <property type="entry name" value="RNA-BINDING PROTEIN 28"/>
    <property type="match status" value="1"/>
</dbReference>
<dbReference type="InterPro" id="IPR051945">
    <property type="entry name" value="RRM_MRD1_RNA_proc_ribogen"/>
</dbReference>
<evidence type="ECO:0000313" key="20">
    <source>
        <dbReference type="Proteomes" id="UP000472265"/>
    </source>
</evidence>
<evidence type="ECO:0000256" key="5">
    <source>
        <dbReference type="ARBA" id="ARBA00022728"/>
    </source>
</evidence>
<evidence type="ECO:0000256" key="15">
    <source>
        <dbReference type="ARBA" id="ARBA00075702"/>
    </source>
</evidence>
<evidence type="ECO:0000256" key="9">
    <source>
        <dbReference type="ARBA" id="ARBA00022990"/>
    </source>
</evidence>
<keyword evidence="5" id="KW-0747">Spliceosome</keyword>
<accession>A0A671Y893</accession>
<protein>
    <recommendedName>
        <fullName evidence="14">RNA-binding protein 28</fullName>
    </recommendedName>
    <alternativeName>
        <fullName evidence="15">RNA-binding motif protein 28</fullName>
    </alternativeName>
</protein>
<evidence type="ECO:0000256" key="16">
    <source>
        <dbReference type="PROSITE-ProRule" id="PRU00176"/>
    </source>
</evidence>
<feature type="region of interest" description="Disordered" evidence="17">
    <location>
        <begin position="563"/>
        <end position="619"/>
    </location>
</feature>
<keyword evidence="2" id="KW-1017">Isopeptide bond</keyword>
<dbReference type="CDD" id="cd12413">
    <property type="entry name" value="RRM1_RBM28_like"/>
    <property type="match status" value="1"/>
</dbReference>
<dbReference type="Ensembl" id="ENSSAUT00010062690.1">
    <property type="protein sequence ID" value="ENSSAUP00010059764.1"/>
    <property type="gene ID" value="ENSSAUG00010024273.1"/>
</dbReference>
<reference evidence="19" key="3">
    <citation type="submission" date="2025-09" db="UniProtKB">
        <authorList>
            <consortium name="Ensembl"/>
        </authorList>
    </citation>
    <scope>IDENTIFICATION</scope>
</reference>
<organism evidence="19 20">
    <name type="scientific">Sparus aurata</name>
    <name type="common">Gilthead sea bream</name>
    <dbReference type="NCBI Taxonomy" id="8175"/>
    <lineage>
        <taxon>Eukaryota</taxon>
        <taxon>Metazoa</taxon>
        <taxon>Chordata</taxon>
        <taxon>Craniata</taxon>
        <taxon>Vertebrata</taxon>
        <taxon>Euteleostomi</taxon>
        <taxon>Actinopterygii</taxon>
        <taxon>Neopterygii</taxon>
        <taxon>Teleostei</taxon>
        <taxon>Neoteleostei</taxon>
        <taxon>Acanthomorphata</taxon>
        <taxon>Eupercaria</taxon>
        <taxon>Spariformes</taxon>
        <taxon>Sparidae</taxon>
        <taxon>Sparus</taxon>
    </lineage>
</organism>
<proteinExistence type="predicted"/>
<keyword evidence="4" id="KW-0507">mRNA processing</keyword>
<dbReference type="Gene3D" id="3.30.70.330">
    <property type="match status" value="4"/>
</dbReference>
<evidence type="ECO:0000256" key="11">
    <source>
        <dbReference type="ARBA" id="ARBA00023242"/>
    </source>
</evidence>
<comment type="subunit">
    <text evidence="13">Interacts with U1, U2, U4, U5, and U6 spliceosomal small nuclear RNAs (snRNAs).</text>
</comment>
<dbReference type="GO" id="GO:0003729">
    <property type="term" value="F:mRNA binding"/>
    <property type="evidence" value="ECO:0007669"/>
    <property type="project" value="TreeGrafter"/>
</dbReference>
<evidence type="ECO:0000256" key="4">
    <source>
        <dbReference type="ARBA" id="ARBA00022664"/>
    </source>
</evidence>
<feature type="domain" description="RRM" evidence="18">
    <location>
        <begin position="399"/>
        <end position="504"/>
    </location>
</feature>
<dbReference type="CDD" id="cd12416">
    <property type="entry name" value="RRM4_RBM28_like"/>
    <property type="match status" value="1"/>
</dbReference>
<feature type="domain" description="RRM" evidence="18">
    <location>
        <begin position="247"/>
        <end position="331"/>
    </location>
</feature>
<evidence type="ECO:0000256" key="12">
    <source>
        <dbReference type="ARBA" id="ARBA00053567"/>
    </source>
</evidence>
<evidence type="ECO:0000256" key="17">
    <source>
        <dbReference type="SAM" id="MobiDB-lite"/>
    </source>
</evidence>
<keyword evidence="7" id="KW-0832">Ubl conjugation</keyword>
<evidence type="ECO:0000256" key="3">
    <source>
        <dbReference type="ARBA" id="ARBA00022553"/>
    </source>
</evidence>
<dbReference type="AlphaFoldDB" id="A0A671Y893"/>
<dbReference type="CDD" id="cd12414">
    <property type="entry name" value="RRM2_RBM28_like"/>
    <property type="match status" value="1"/>
</dbReference>
<dbReference type="InterPro" id="IPR000504">
    <property type="entry name" value="RRM_dom"/>
</dbReference>
<dbReference type="FunFam" id="3.30.70.330:FF:000182">
    <property type="entry name" value="RNA-binding motif protein 28"/>
    <property type="match status" value="1"/>
</dbReference>
<evidence type="ECO:0000256" key="2">
    <source>
        <dbReference type="ARBA" id="ARBA00022499"/>
    </source>
</evidence>